<dbReference type="OrthoDB" id="2121326at2759"/>
<dbReference type="AlphaFoldDB" id="A0A1Q9D1H8"/>
<reference evidence="1 2" key="1">
    <citation type="submission" date="2016-02" db="EMBL/GenBank/DDBJ databases">
        <title>Genome analysis of coral dinoflagellate symbionts highlights evolutionary adaptations to a symbiotic lifestyle.</title>
        <authorList>
            <person name="Aranda M."/>
            <person name="Li Y."/>
            <person name="Liew Y.J."/>
            <person name="Baumgarten S."/>
            <person name="Simakov O."/>
            <person name="Wilson M."/>
            <person name="Piel J."/>
            <person name="Ashoor H."/>
            <person name="Bougouffa S."/>
            <person name="Bajic V.B."/>
            <person name="Ryu T."/>
            <person name="Ravasi T."/>
            <person name="Bayer T."/>
            <person name="Micklem G."/>
            <person name="Kim H."/>
            <person name="Bhak J."/>
            <person name="Lajeunesse T.C."/>
            <person name="Voolstra C.R."/>
        </authorList>
    </citation>
    <scope>NUCLEOTIDE SEQUENCE [LARGE SCALE GENOMIC DNA]</scope>
    <source>
        <strain evidence="1 2">CCMP2467</strain>
    </source>
</reference>
<dbReference type="InterPro" id="IPR036249">
    <property type="entry name" value="Thioredoxin-like_sf"/>
</dbReference>
<dbReference type="Gene3D" id="3.40.30.10">
    <property type="entry name" value="Glutaredoxin"/>
    <property type="match status" value="1"/>
</dbReference>
<dbReference type="PANTHER" id="PTHR10438">
    <property type="entry name" value="THIOREDOXIN"/>
    <property type="match status" value="1"/>
</dbReference>
<gene>
    <name evidence="1" type="primary">TXN</name>
    <name evidence="1" type="ORF">AK812_SmicGene29585</name>
</gene>
<accession>A0A1Q9D1H8</accession>
<protein>
    <submittedName>
        <fullName evidence="1">Thioredoxin</fullName>
    </submittedName>
</protein>
<dbReference type="InterPro" id="IPR013766">
    <property type="entry name" value="Thioredoxin_domain"/>
</dbReference>
<dbReference type="EMBL" id="LSRX01000783">
    <property type="protein sequence ID" value="OLP89004.1"/>
    <property type="molecule type" value="Genomic_DNA"/>
</dbReference>
<dbReference type="InterPro" id="IPR050620">
    <property type="entry name" value="Thioredoxin_H-type-like"/>
</dbReference>
<dbReference type="OMA" id="CIPYSAI"/>
<evidence type="ECO:0000313" key="2">
    <source>
        <dbReference type="Proteomes" id="UP000186817"/>
    </source>
</evidence>
<dbReference type="CDD" id="cd02947">
    <property type="entry name" value="TRX_family"/>
    <property type="match status" value="1"/>
</dbReference>
<evidence type="ECO:0000313" key="1">
    <source>
        <dbReference type="EMBL" id="OLP89004.1"/>
    </source>
</evidence>
<dbReference type="SUPFAM" id="SSF52833">
    <property type="entry name" value="Thioredoxin-like"/>
    <property type="match status" value="1"/>
</dbReference>
<dbReference type="PANTHER" id="PTHR10438:SF463">
    <property type="entry name" value="THIOREDOXIN"/>
    <property type="match status" value="1"/>
</dbReference>
<keyword evidence="2" id="KW-1185">Reference proteome</keyword>
<proteinExistence type="predicted"/>
<comment type="caution">
    <text evidence="1">The sequence shown here is derived from an EMBL/GenBank/DDBJ whole genome shotgun (WGS) entry which is preliminary data.</text>
</comment>
<dbReference type="Proteomes" id="UP000186817">
    <property type="component" value="Unassembled WGS sequence"/>
</dbReference>
<organism evidence="1 2">
    <name type="scientific">Symbiodinium microadriaticum</name>
    <name type="common">Dinoflagellate</name>
    <name type="synonym">Zooxanthella microadriatica</name>
    <dbReference type="NCBI Taxonomy" id="2951"/>
    <lineage>
        <taxon>Eukaryota</taxon>
        <taxon>Sar</taxon>
        <taxon>Alveolata</taxon>
        <taxon>Dinophyceae</taxon>
        <taxon>Suessiales</taxon>
        <taxon>Symbiodiniaceae</taxon>
        <taxon>Symbiodinium</taxon>
    </lineage>
</organism>
<dbReference type="Pfam" id="PF00085">
    <property type="entry name" value="Thioredoxin"/>
    <property type="match status" value="1"/>
</dbReference>
<name>A0A1Q9D1H8_SYMMI</name>
<sequence>MPVICIGPVCVPWTCIPAVVFFVWKFAKPMLPADWAAAIERQAAKLWALLAPYMEKVPFLGKKKSSKANGSTEPVRSGEVGHLASAEQLQALLQRSKEESFGVVLDFTASWCKPCQAIKPKFQALAASYPRHVFLEVNADELEDVVTRCAVMGLPTFQVYMAGEQAGSITGADEAKLTTLISSALGTPSTDAKKAQ</sequence>
<dbReference type="PROSITE" id="PS51352">
    <property type="entry name" value="THIOREDOXIN_2"/>
    <property type="match status" value="1"/>
</dbReference>